<dbReference type="AlphaFoldDB" id="A0A918U0G3"/>
<evidence type="ECO:0000259" key="1">
    <source>
        <dbReference type="PROSITE" id="PS50921"/>
    </source>
</evidence>
<gene>
    <name evidence="2" type="ORF">GCM10010507_52560</name>
</gene>
<proteinExistence type="predicted"/>
<dbReference type="InterPro" id="IPR036388">
    <property type="entry name" value="WH-like_DNA-bd_sf"/>
</dbReference>
<feature type="domain" description="ANTAR" evidence="1">
    <location>
        <begin position="168"/>
        <end position="229"/>
    </location>
</feature>
<dbReference type="SMART" id="SM01012">
    <property type="entry name" value="ANTAR"/>
    <property type="match status" value="1"/>
</dbReference>
<dbReference type="PROSITE" id="PS50921">
    <property type="entry name" value="ANTAR"/>
    <property type="match status" value="1"/>
</dbReference>
<evidence type="ECO:0000313" key="3">
    <source>
        <dbReference type="Proteomes" id="UP000646244"/>
    </source>
</evidence>
<dbReference type="RefSeq" id="WP_229845099.1">
    <property type="nucleotide sequence ID" value="NZ_BMVB01000024.1"/>
</dbReference>
<protein>
    <recommendedName>
        <fullName evidence="1">ANTAR domain-containing protein</fullName>
    </recommendedName>
</protein>
<reference evidence="2" key="2">
    <citation type="submission" date="2020-09" db="EMBL/GenBank/DDBJ databases">
        <authorList>
            <person name="Sun Q."/>
            <person name="Ohkuma M."/>
        </authorList>
    </citation>
    <scope>NUCLEOTIDE SEQUENCE</scope>
    <source>
        <strain evidence="2">JCM 4633</strain>
    </source>
</reference>
<organism evidence="2 3">
    <name type="scientific">Streptomyces cinnamoneus</name>
    <name type="common">Streptoverticillium cinnamoneum</name>
    <dbReference type="NCBI Taxonomy" id="53446"/>
    <lineage>
        <taxon>Bacteria</taxon>
        <taxon>Bacillati</taxon>
        <taxon>Actinomycetota</taxon>
        <taxon>Actinomycetes</taxon>
        <taxon>Kitasatosporales</taxon>
        <taxon>Streptomycetaceae</taxon>
        <taxon>Streptomyces</taxon>
        <taxon>Streptomyces cinnamoneus group</taxon>
    </lineage>
</organism>
<dbReference type="Gene3D" id="1.10.10.10">
    <property type="entry name" value="Winged helix-like DNA-binding domain superfamily/Winged helix DNA-binding domain"/>
    <property type="match status" value="1"/>
</dbReference>
<dbReference type="SUPFAM" id="SSF55781">
    <property type="entry name" value="GAF domain-like"/>
    <property type="match status" value="1"/>
</dbReference>
<accession>A0A918U0G3</accession>
<evidence type="ECO:0000313" key="2">
    <source>
        <dbReference type="EMBL" id="GHC67879.1"/>
    </source>
</evidence>
<comment type="caution">
    <text evidence="2">The sequence shown here is derived from an EMBL/GenBank/DDBJ whole genome shotgun (WGS) entry which is preliminary data.</text>
</comment>
<name>A0A918U0G3_STRCJ</name>
<dbReference type="InterPro" id="IPR011006">
    <property type="entry name" value="CheY-like_superfamily"/>
</dbReference>
<dbReference type="InterPro" id="IPR005561">
    <property type="entry name" value="ANTAR"/>
</dbReference>
<dbReference type="GO" id="GO:0003723">
    <property type="term" value="F:RNA binding"/>
    <property type="evidence" value="ECO:0007669"/>
    <property type="project" value="InterPro"/>
</dbReference>
<dbReference type="SUPFAM" id="SSF52172">
    <property type="entry name" value="CheY-like"/>
    <property type="match status" value="1"/>
</dbReference>
<dbReference type="EMBL" id="BMVB01000024">
    <property type="protein sequence ID" value="GHC67879.1"/>
    <property type="molecule type" value="Genomic_DNA"/>
</dbReference>
<sequence length="261" mass="27524">MEAIAETQAGALSVGAELLGDMADTPWGQRIARLTELVPRLVPGVCGATTTVWDGSAEPPTTATHPDLADLVTVQLRAADGPIPTALGTHEPVHADDLLTDERWPRYRASALGTGIRASATLPFRREGVSVTVTLYRLRPGGLAHAAQGPSALLGQLLTDTVARDNRYRRALATVDQLDAALHSRAVIDQACGIVMHVLGCEADAAFGVLRRISQRTNRKLADLARTVVDSRGRDLAGPGTDAGAPARAYDRMAQAGFAGR</sequence>
<dbReference type="Pfam" id="PF03861">
    <property type="entry name" value="ANTAR"/>
    <property type="match status" value="1"/>
</dbReference>
<reference evidence="2" key="1">
    <citation type="journal article" date="2014" name="Int. J. Syst. Evol. Microbiol.">
        <title>Complete genome sequence of Corynebacterium casei LMG S-19264T (=DSM 44701T), isolated from a smear-ripened cheese.</title>
        <authorList>
            <consortium name="US DOE Joint Genome Institute (JGI-PGF)"/>
            <person name="Walter F."/>
            <person name="Albersmeier A."/>
            <person name="Kalinowski J."/>
            <person name="Ruckert C."/>
        </authorList>
    </citation>
    <scope>NUCLEOTIDE SEQUENCE</scope>
    <source>
        <strain evidence="2">JCM 4633</strain>
    </source>
</reference>
<dbReference type="Proteomes" id="UP000646244">
    <property type="component" value="Unassembled WGS sequence"/>
</dbReference>